<protein>
    <submittedName>
        <fullName evidence="1">Uncharacterized protein</fullName>
    </submittedName>
</protein>
<evidence type="ECO:0000313" key="2">
    <source>
        <dbReference type="Proteomes" id="UP001331691"/>
    </source>
</evidence>
<name>A0AB35X883_9ENTR</name>
<evidence type="ECO:0000313" key="1">
    <source>
        <dbReference type="EMBL" id="MEE9654119.1"/>
    </source>
</evidence>
<proteinExistence type="predicted"/>
<dbReference type="RefSeq" id="WP_331388064.1">
    <property type="nucleotide sequence ID" value="NZ_JAZKKV010000001.1"/>
</dbReference>
<accession>A0AB35X883</accession>
<keyword evidence="2" id="KW-1185">Reference proteome</keyword>
<sequence length="105" mass="12208">MFNVQRLMAHVDAYAAVYERVTITNIDNDYTIVGDENRKGDLLFVDLFRDGFTFKYFPHKDILQFICADGMFIKFSNGDYDYIGSVPIEIPRLFAYLYEVVVLGK</sequence>
<dbReference type="EMBL" id="JAZKKV010000001">
    <property type="protein sequence ID" value="MEE9654119.1"/>
    <property type="molecule type" value="Genomic_DNA"/>
</dbReference>
<dbReference type="Proteomes" id="UP001331691">
    <property type="component" value="Unassembled WGS sequence"/>
</dbReference>
<reference evidence="1 2" key="1">
    <citation type="submission" date="2023-10" db="EMBL/GenBank/DDBJ databases">
        <title>Wastewater isolates of ESBL- and carbapenemase-producing Gram-negative bacteria from New Zealand.</title>
        <authorList>
            <person name="Straub C."/>
            <person name="Weaver L."/>
            <person name="Cornelius A."/>
            <person name="Mcgill E."/>
            <person name="Dyet K."/>
            <person name="White L."/>
            <person name="Pattis I."/>
        </authorList>
    </citation>
    <scope>NUCLEOTIDE SEQUENCE [LARGE SCALE GENOMIC DNA]</scope>
    <source>
        <strain evidence="1 2">ESBL09</strain>
    </source>
</reference>
<dbReference type="AlphaFoldDB" id="A0AB35X883"/>
<gene>
    <name evidence="1" type="ORF">V4836_08100</name>
</gene>
<comment type="caution">
    <text evidence="1">The sequence shown here is derived from an EMBL/GenBank/DDBJ whole genome shotgun (WGS) entry which is preliminary data.</text>
</comment>
<organism evidence="1 2">
    <name type="scientific">Kluyvera ascorbata</name>
    <dbReference type="NCBI Taxonomy" id="51288"/>
    <lineage>
        <taxon>Bacteria</taxon>
        <taxon>Pseudomonadati</taxon>
        <taxon>Pseudomonadota</taxon>
        <taxon>Gammaproteobacteria</taxon>
        <taxon>Enterobacterales</taxon>
        <taxon>Enterobacteriaceae</taxon>
        <taxon>Kluyvera</taxon>
    </lineage>
</organism>